<comment type="caution">
    <text evidence="1">The sequence shown here is derived from an EMBL/GenBank/DDBJ whole genome shotgun (WGS) entry which is preliminary data.</text>
</comment>
<accession>A0AB73YV86</accession>
<evidence type="ECO:0000313" key="2">
    <source>
        <dbReference type="Proteomes" id="UP000256381"/>
    </source>
</evidence>
<protein>
    <submittedName>
        <fullName evidence="1">Uncharacterized protein</fullName>
    </submittedName>
</protein>
<proteinExistence type="predicted"/>
<sequence>MRSSRQPSSLNYSTAAERVGSATAWLPIGPESWGFTGWRWFSGTAPRYIRDTGGSLGGGRRW</sequence>
<reference evidence="1 2" key="1">
    <citation type="journal article" date="2017" name="N. Engl. J. Med.">
        <title>Transmission of Extensively Drug-Resistant Tuberculosis in South Africa.</title>
        <authorList>
            <person name="Shah N.S."/>
            <person name="Auld S.C."/>
            <person name="Brust J.C."/>
            <person name="Mathema B."/>
            <person name="Ismail N."/>
            <person name="Moodley P."/>
            <person name="Mlisana K."/>
            <person name="Allana S."/>
            <person name="Campbell A."/>
            <person name="Mthiyane T."/>
            <person name="Morris N."/>
            <person name="Mpangase P."/>
            <person name="van der Meulen H."/>
            <person name="Omar S.V."/>
            <person name="Brown T.S."/>
            <person name="Narechania A."/>
            <person name="Shaskina E."/>
            <person name="Kapwata T."/>
            <person name="Kreiswirth B."/>
            <person name="Gandhi N.R."/>
        </authorList>
    </citation>
    <scope>NUCLEOTIDE SEQUENCE [LARGE SCALE GENOMIC DNA]</scope>
    <source>
        <strain evidence="1 2">32301_S10</strain>
    </source>
</reference>
<dbReference type="EMBL" id="QTBD01000141">
    <property type="protein sequence ID" value="REQ52688.1"/>
    <property type="molecule type" value="Genomic_DNA"/>
</dbReference>
<gene>
    <name evidence="1" type="ORF">DSJ38_09780</name>
</gene>
<dbReference type="Proteomes" id="UP000256381">
    <property type="component" value="Unassembled WGS sequence"/>
</dbReference>
<dbReference type="AlphaFoldDB" id="A0AB73YV86"/>
<organism evidence="1 2">
    <name type="scientific">Mycobacterium tuberculosis</name>
    <dbReference type="NCBI Taxonomy" id="1773"/>
    <lineage>
        <taxon>Bacteria</taxon>
        <taxon>Bacillati</taxon>
        <taxon>Actinomycetota</taxon>
        <taxon>Actinomycetes</taxon>
        <taxon>Mycobacteriales</taxon>
        <taxon>Mycobacteriaceae</taxon>
        <taxon>Mycobacterium</taxon>
        <taxon>Mycobacterium tuberculosis complex</taxon>
    </lineage>
</organism>
<name>A0AB73YV86_MYCTX</name>
<evidence type="ECO:0000313" key="1">
    <source>
        <dbReference type="EMBL" id="REQ52688.1"/>
    </source>
</evidence>